<dbReference type="InterPro" id="IPR058532">
    <property type="entry name" value="YjbR/MT2646/Rv2570-like"/>
</dbReference>
<reference evidence="1 2" key="1">
    <citation type="submission" date="2023-07" db="EMBL/GenBank/DDBJ databases">
        <title>Genomic Encyclopedia of Type Strains, Phase IV (KMG-IV): sequencing the most valuable type-strain genomes for metagenomic binning, comparative biology and taxonomic classification.</title>
        <authorList>
            <person name="Goeker M."/>
        </authorList>
    </citation>
    <scope>NUCLEOTIDE SEQUENCE [LARGE SCALE GENOMIC DNA]</scope>
    <source>
        <strain evidence="1 2">DSM 18695</strain>
    </source>
</reference>
<dbReference type="SUPFAM" id="SSF142906">
    <property type="entry name" value="YjbR-like"/>
    <property type="match status" value="1"/>
</dbReference>
<dbReference type="EMBL" id="JAUSVS010000003">
    <property type="protein sequence ID" value="MDQ0464435.1"/>
    <property type="molecule type" value="Genomic_DNA"/>
</dbReference>
<proteinExistence type="predicted"/>
<dbReference type="Proteomes" id="UP001228905">
    <property type="component" value="Unassembled WGS sequence"/>
</dbReference>
<dbReference type="Pfam" id="PF04237">
    <property type="entry name" value="YjbR"/>
    <property type="match status" value="1"/>
</dbReference>
<keyword evidence="1" id="KW-0238">DNA-binding</keyword>
<comment type="caution">
    <text evidence="1">The sequence shown here is derived from an EMBL/GenBank/DDBJ whole genome shotgun (WGS) entry which is preliminary data.</text>
</comment>
<dbReference type="PANTHER" id="PTHR35145:SF1">
    <property type="entry name" value="CYTOPLASMIC PROTEIN"/>
    <property type="match status" value="1"/>
</dbReference>
<protein>
    <submittedName>
        <fullName evidence="1">DNA-binding protein (MmcQ/YjbR family)</fullName>
    </submittedName>
</protein>
<organism evidence="1 2">
    <name type="scientific">Caulobacter ginsengisoli</name>
    <dbReference type="NCBI Taxonomy" id="400775"/>
    <lineage>
        <taxon>Bacteria</taxon>
        <taxon>Pseudomonadati</taxon>
        <taxon>Pseudomonadota</taxon>
        <taxon>Alphaproteobacteria</taxon>
        <taxon>Caulobacterales</taxon>
        <taxon>Caulobacteraceae</taxon>
        <taxon>Caulobacter</taxon>
    </lineage>
</organism>
<evidence type="ECO:0000313" key="2">
    <source>
        <dbReference type="Proteomes" id="UP001228905"/>
    </source>
</evidence>
<dbReference type="GO" id="GO:0003677">
    <property type="term" value="F:DNA binding"/>
    <property type="evidence" value="ECO:0007669"/>
    <property type="project" value="UniProtKB-KW"/>
</dbReference>
<sequence length="112" mass="11867">MTPAAFDKAARALTGATMNVQWGEDQVYKIGGKMFAVLGPNGSASFKASDIAFEALTETGPAIPAPYLARAKWVYFADIAPLDDAEVEGWLANAHALIAAKLTKKLRAELGL</sequence>
<dbReference type="RefSeq" id="WP_307349115.1">
    <property type="nucleotide sequence ID" value="NZ_JAUSVS010000003.1"/>
</dbReference>
<dbReference type="InterPro" id="IPR007351">
    <property type="entry name" value="YjbR"/>
</dbReference>
<evidence type="ECO:0000313" key="1">
    <source>
        <dbReference type="EMBL" id="MDQ0464435.1"/>
    </source>
</evidence>
<dbReference type="InterPro" id="IPR038056">
    <property type="entry name" value="YjbR-like_sf"/>
</dbReference>
<dbReference type="Gene3D" id="3.90.1150.30">
    <property type="match status" value="1"/>
</dbReference>
<accession>A0ABU0IQZ7</accession>
<dbReference type="PANTHER" id="PTHR35145">
    <property type="entry name" value="CYTOPLASMIC PROTEIN-RELATED"/>
    <property type="match status" value="1"/>
</dbReference>
<name>A0ABU0IQZ7_9CAUL</name>
<keyword evidence="2" id="KW-1185">Reference proteome</keyword>
<gene>
    <name evidence="1" type="ORF">QO010_002216</name>
</gene>